<feature type="transmembrane region" description="Helical" evidence="1">
    <location>
        <begin position="265"/>
        <end position="285"/>
    </location>
</feature>
<proteinExistence type="predicted"/>
<feature type="domain" description="DUF3592" evidence="2">
    <location>
        <begin position="182"/>
        <end position="253"/>
    </location>
</feature>
<feature type="transmembrane region" description="Helical" evidence="1">
    <location>
        <begin position="145"/>
        <end position="162"/>
    </location>
</feature>
<dbReference type="Pfam" id="PF12158">
    <property type="entry name" value="DUF3592"/>
    <property type="match status" value="1"/>
</dbReference>
<evidence type="ECO:0000313" key="3">
    <source>
        <dbReference type="EMBL" id="MDH6219792.1"/>
    </source>
</evidence>
<comment type="caution">
    <text evidence="3">The sequence shown here is derived from an EMBL/GenBank/DDBJ whole genome shotgun (WGS) entry which is preliminary data.</text>
</comment>
<name>A0ABT6LU80_9ACTN</name>
<dbReference type="EMBL" id="JARXVH010000013">
    <property type="protein sequence ID" value="MDH6219792.1"/>
    <property type="molecule type" value="Genomic_DNA"/>
</dbReference>
<protein>
    <recommendedName>
        <fullName evidence="2">DUF3592 domain-containing protein</fullName>
    </recommendedName>
</protein>
<gene>
    <name evidence="3" type="ORF">M2283_007131</name>
</gene>
<evidence type="ECO:0000259" key="2">
    <source>
        <dbReference type="Pfam" id="PF12158"/>
    </source>
</evidence>
<dbReference type="RefSeq" id="WP_280880574.1">
    <property type="nucleotide sequence ID" value="NZ_JARXVH010000013.1"/>
</dbReference>
<sequence length="286" mass="30920">MSWNDWLALWCGVLVVVALIGYGRSLAGVTRAQRTVRATGRIEKVREPRHGSSHREGISVVVSFQDPSTGQEFTVTNDGEHGERITTAWPGREIGVHYPPGRPHAFRFVIDLETSRHGLGWPNFAVFLIYVGLVAGAAIDRGWPWALLGFGVPWTVAGAFYLPQNTRETRRHIDRLAAAAPVQGRVIAVLKDVSTDEDGHTSTTHTPVITFTTHEGTAVTAYYTSGPPIPADANGREIMVHYAPDDPAVFTLDLAAEHRSRRVDFGCSVLALAVGVAAAVAGAVLL</sequence>
<keyword evidence="1" id="KW-0812">Transmembrane</keyword>
<keyword evidence="4" id="KW-1185">Reference proteome</keyword>
<keyword evidence="1" id="KW-0472">Membrane</keyword>
<keyword evidence="1" id="KW-1133">Transmembrane helix</keyword>
<reference evidence="3 4" key="1">
    <citation type="submission" date="2023-04" db="EMBL/GenBank/DDBJ databases">
        <title>Forest soil microbial communities from Buena Vista Peninsula, Colon Province, Panama.</title>
        <authorList>
            <person name="Bouskill N."/>
        </authorList>
    </citation>
    <scope>NUCLEOTIDE SEQUENCE [LARGE SCALE GENOMIC DNA]</scope>
    <source>
        <strain evidence="3 4">GGS1</strain>
    </source>
</reference>
<organism evidence="3 4">
    <name type="scientific">Streptomyces pseudovenezuelae</name>
    <dbReference type="NCBI Taxonomy" id="67350"/>
    <lineage>
        <taxon>Bacteria</taxon>
        <taxon>Bacillati</taxon>
        <taxon>Actinomycetota</taxon>
        <taxon>Actinomycetes</taxon>
        <taxon>Kitasatosporales</taxon>
        <taxon>Streptomycetaceae</taxon>
        <taxon>Streptomyces</taxon>
        <taxon>Streptomyces aurantiacus group</taxon>
    </lineage>
</organism>
<evidence type="ECO:0000313" key="4">
    <source>
        <dbReference type="Proteomes" id="UP001160499"/>
    </source>
</evidence>
<feature type="transmembrane region" description="Helical" evidence="1">
    <location>
        <begin position="119"/>
        <end position="139"/>
    </location>
</feature>
<feature type="transmembrane region" description="Helical" evidence="1">
    <location>
        <begin position="6"/>
        <end position="27"/>
    </location>
</feature>
<evidence type="ECO:0000256" key="1">
    <source>
        <dbReference type="SAM" id="Phobius"/>
    </source>
</evidence>
<dbReference type="InterPro" id="IPR021994">
    <property type="entry name" value="DUF3592"/>
</dbReference>
<accession>A0ABT6LU80</accession>
<dbReference type="Proteomes" id="UP001160499">
    <property type="component" value="Unassembled WGS sequence"/>
</dbReference>